<feature type="region of interest" description="Disordered" evidence="1">
    <location>
        <begin position="46"/>
        <end position="84"/>
    </location>
</feature>
<reference evidence="2 3" key="1">
    <citation type="journal article" date="2019" name="Environ. Microbiol.">
        <title>At the nexus of three kingdoms: the genome of the mycorrhizal fungus Gigaspora margarita provides insights into plant, endobacterial and fungal interactions.</title>
        <authorList>
            <person name="Venice F."/>
            <person name="Ghignone S."/>
            <person name="Salvioli di Fossalunga A."/>
            <person name="Amselem J."/>
            <person name="Novero M."/>
            <person name="Xianan X."/>
            <person name="Sedzielewska Toro K."/>
            <person name="Morin E."/>
            <person name="Lipzen A."/>
            <person name="Grigoriev I.V."/>
            <person name="Henrissat B."/>
            <person name="Martin F.M."/>
            <person name="Bonfante P."/>
        </authorList>
    </citation>
    <scope>NUCLEOTIDE SEQUENCE [LARGE SCALE GENOMIC DNA]</scope>
    <source>
        <strain evidence="2 3">BEG34</strain>
    </source>
</reference>
<dbReference type="EMBL" id="WTPW01000193">
    <property type="protein sequence ID" value="KAF0537214.1"/>
    <property type="molecule type" value="Genomic_DNA"/>
</dbReference>
<comment type="caution">
    <text evidence="2">The sequence shown here is derived from an EMBL/GenBank/DDBJ whole genome shotgun (WGS) entry which is preliminary data.</text>
</comment>
<gene>
    <name evidence="2" type="ORF">F8M41_008722</name>
</gene>
<dbReference type="Gene3D" id="2.40.50.140">
    <property type="entry name" value="Nucleic acid-binding proteins"/>
    <property type="match status" value="1"/>
</dbReference>
<dbReference type="GO" id="GO:0005840">
    <property type="term" value="C:ribosome"/>
    <property type="evidence" value="ECO:0007669"/>
    <property type="project" value="UniProtKB-KW"/>
</dbReference>
<evidence type="ECO:0000313" key="3">
    <source>
        <dbReference type="Proteomes" id="UP000439903"/>
    </source>
</evidence>
<organism evidence="2 3">
    <name type="scientific">Gigaspora margarita</name>
    <dbReference type="NCBI Taxonomy" id="4874"/>
    <lineage>
        <taxon>Eukaryota</taxon>
        <taxon>Fungi</taxon>
        <taxon>Fungi incertae sedis</taxon>
        <taxon>Mucoromycota</taxon>
        <taxon>Glomeromycotina</taxon>
        <taxon>Glomeromycetes</taxon>
        <taxon>Diversisporales</taxon>
        <taxon>Gigasporaceae</taxon>
        <taxon>Gigaspora</taxon>
    </lineage>
</organism>
<dbReference type="InterPro" id="IPR012340">
    <property type="entry name" value="NA-bd_OB-fold"/>
</dbReference>
<keyword evidence="2" id="KW-0687">Ribonucleoprotein</keyword>
<evidence type="ECO:0000256" key="1">
    <source>
        <dbReference type="SAM" id="MobiDB-lite"/>
    </source>
</evidence>
<proteinExistence type="predicted"/>
<dbReference type="Proteomes" id="UP000439903">
    <property type="component" value="Unassembled WGS sequence"/>
</dbReference>
<evidence type="ECO:0000313" key="2">
    <source>
        <dbReference type="EMBL" id="KAF0537214.1"/>
    </source>
</evidence>
<protein>
    <submittedName>
        <fullName evidence="2">30S ribosomal protein S12</fullName>
    </submittedName>
</protein>
<dbReference type="OrthoDB" id="361013at2759"/>
<name>A0A8H4EQU6_GIGMA</name>
<sequence>MEVIPSEGHNLQEFFNSLIQGGGAKNLSRINFSVVRSTKNTEGEKIYHTKKLNSSDNDLAMNDDSDDEDFSKQKQSIPEKSLAL</sequence>
<dbReference type="AlphaFoldDB" id="A0A8H4EQU6"/>
<keyword evidence="3" id="KW-1185">Reference proteome</keyword>
<accession>A0A8H4EQU6</accession>
<keyword evidence="2" id="KW-0689">Ribosomal protein</keyword>